<keyword evidence="6" id="KW-1185">Reference proteome</keyword>
<name>A0AAP0N016_9ROSI</name>
<sequence length="247" mass="27107">MHAESRIEKPLPMYVPRDEQFEESKQDAFSAGRLKAALRNLIPLLKASISVHNRDFSGFSDIRQMGDKFAWLRDDEFARQALAGVNPVTTEGLQAFPPVSNLDPEIYGPQESALKEEHIIGQLDGMPCNRKAYATRTIFFLNSLGPLKPIAIELSLLPSGPDQSACSSHPSTPLPIGFGSLPGPMSAPTMPGCTNSINSAHRQLSAMHPIYKLLDPHMRYTLEINALARKNLINADGVIESCFTPGR</sequence>
<evidence type="ECO:0000259" key="4">
    <source>
        <dbReference type="PROSITE" id="PS51393"/>
    </source>
</evidence>
<dbReference type="AlphaFoldDB" id="A0AAP0N016"/>
<evidence type="ECO:0000256" key="3">
    <source>
        <dbReference type="ARBA" id="ARBA00023002"/>
    </source>
</evidence>
<dbReference type="GO" id="GO:0016702">
    <property type="term" value="F:oxidoreductase activity, acting on single donors with incorporation of molecular oxygen, incorporation of two atoms of oxygen"/>
    <property type="evidence" value="ECO:0007669"/>
    <property type="project" value="InterPro"/>
</dbReference>
<dbReference type="InterPro" id="IPR000907">
    <property type="entry name" value="LipOase"/>
</dbReference>
<comment type="caution">
    <text evidence="5">The sequence shown here is derived from an EMBL/GenBank/DDBJ whole genome shotgun (WGS) entry which is preliminary data.</text>
</comment>
<organism evidence="5 6">
    <name type="scientific">Citrus x changshan-huyou</name>
    <dbReference type="NCBI Taxonomy" id="2935761"/>
    <lineage>
        <taxon>Eukaryota</taxon>
        <taxon>Viridiplantae</taxon>
        <taxon>Streptophyta</taxon>
        <taxon>Embryophyta</taxon>
        <taxon>Tracheophyta</taxon>
        <taxon>Spermatophyta</taxon>
        <taxon>Magnoliopsida</taxon>
        <taxon>eudicotyledons</taxon>
        <taxon>Gunneridae</taxon>
        <taxon>Pentapetalae</taxon>
        <taxon>rosids</taxon>
        <taxon>malvids</taxon>
        <taxon>Sapindales</taxon>
        <taxon>Rutaceae</taxon>
        <taxon>Aurantioideae</taxon>
        <taxon>Citrus</taxon>
    </lineage>
</organism>
<dbReference type="Proteomes" id="UP001428341">
    <property type="component" value="Unassembled WGS sequence"/>
</dbReference>
<dbReference type="PANTHER" id="PTHR11771">
    <property type="entry name" value="LIPOXYGENASE"/>
    <property type="match status" value="1"/>
</dbReference>
<evidence type="ECO:0000256" key="2">
    <source>
        <dbReference type="ARBA" id="ARBA00022964"/>
    </source>
</evidence>
<dbReference type="PROSITE" id="PS51393">
    <property type="entry name" value="LIPOXYGENASE_3"/>
    <property type="match status" value="1"/>
</dbReference>
<dbReference type="InterPro" id="IPR013819">
    <property type="entry name" value="LipOase_C"/>
</dbReference>
<dbReference type="SUPFAM" id="SSF48484">
    <property type="entry name" value="Lipoxigenase"/>
    <property type="match status" value="1"/>
</dbReference>
<keyword evidence="3" id="KW-0560">Oxidoreductase</keyword>
<proteinExistence type="predicted"/>
<dbReference type="GO" id="GO:0046872">
    <property type="term" value="F:metal ion binding"/>
    <property type="evidence" value="ECO:0007669"/>
    <property type="project" value="UniProtKB-KW"/>
</dbReference>
<dbReference type="GO" id="GO:0034440">
    <property type="term" value="P:lipid oxidation"/>
    <property type="evidence" value="ECO:0007669"/>
    <property type="project" value="InterPro"/>
</dbReference>
<evidence type="ECO:0000256" key="1">
    <source>
        <dbReference type="ARBA" id="ARBA00022723"/>
    </source>
</evidence>
<dbReference type="EMBL" id="JBCGBO010000001">
    <property type="protein sequence ID" value="KAK9228851.1"/>
    <property type="molecule type" value="Genomic_DNA"/>
</dbReference>
<dbReference type="PROSITE" id="PS00081">
    <property type="entry name" value="LIPOXYGENASE_2"/>
    <property type="match status" value="1"/>
</dbReference>
<dbReference type="Pfam" id="PF00305">
    <property type="entry name" value="Lipoxygenase"/>
    <property type="match status" value="4"/>
</dbReference>
<protein>
    <recommendedName>
        <fullName evidence="4">Lipoxygenase domain-containing protein</fullName>
    </recommendedName>
</protein>
<dbReference type="InterPro" id="IPR020834">
    <property type="entry name" value="LipOase_CS"/>
</dbReference>
<reference evidence="5 6" key="1">
    <citation type="submission" date="2024-05" db="EMBL/GenBank/DDBJ databases">
        <title>Haplotype-resolved chromosome-level genome assembly of Huyou (Citrus changshanensis).</title>
        <authorList>
            <person name="Miao C."/>
            <person name="Chen W."/>
            <person name="Wu Y."/>
            <person name="Wang L."/>
            <person name="Zhao S."/>
            <person name="Grierson D."/>
            <person name="Xu C."/>
            <person name="Chen K."/>
        </authorList>
    </citation>
    <scope>NUCLEOTIDE SEQUENCE [LARGE SCALE GENOMIC DNA]</scope>
    <source>
        <strain evidence="5">01-14</strain>
        <tissue evidence="5">Leaf</tissue>
    </source>
</reference>
<evidence type="ECO:0000313" key="6">
    <source>
        <dbReference type="Proteomes" id="UP001428341"/>
    </source>
</evidence>
<keyword evidence="2" id="KW-0223">Dioxygenase</keyword>
<dbReference type="InterPro" id="IPR036226">
    <property type="entry name" value="LipOase_C_sf"/>
</dbReference>
<dbReference type="Gene3D" id="1.20.245.10">
    <property type="entry name" value="Lipoxygenase-1, Domain 5"/>
    <property type="match status" value="1"/>
</dbReference>
<evidence type="ECO:0000313" key="5">
    <source>
        <dbReference type="EMBL" id="KAK9228851.1"/>
    </source>
</evidence>
<dbReference type="Gene3D" id="3.10.450.60">
    <property type="match status" value="2"/>
</dbReference>
<gene>
    <name evidence="5" type="ORF">WN944_021808</name>
</gene>
<keyword evidence="1" id="KW-0479">Metal-binding</keyword>
<accession>A0AAP0N016</accession>
<feature type="domain" description="Lipoxygenase" evidence="4">
    <location>
        <begin position="1"/>
        <end position="247"/>
    </location>
</feature>